<dbReference type="Proteomes" id="UP000008553">
    <property type="component" value="Unassembled WGS sequence"/>
</dbReference>
<accession>Q7RSI2</accession>
<dbReference type="AlphaFoldDB" id="Q7RSI2"/>
<evidence type="ECO:0000313" key="1">
    <source>
        <dbReference type="EMBL" id="EAA15337.1"/>
    </source>
</evidence>
<evidence type="ECO:0000313" key="2">
    <source>
        <dbReference type="Proteomes" id="UP000008553"/>
    </source>
</evidence>
<protein>
    <submittedName>
        <fullName evidence="1">Uncharacterized protein</fullName>
    </submittedName>
</protein>
<reference evidence="1 2" key="1">
    <citation type="journal article" date="2002" name="Nature">
        <title>Genome sequence and comparative analysis of the model rodent malaria parasite Plasmodium yoelii yoelii.</title>
        <authorList>
            <person name="Carlton J.M."/>
            <person name="Angiuoli S.V."/>
            <person name="Suh B.B."/>
            <person name="Kooij T.W."/>
            <person name="Pertea M."/>
            <person name="Silva J.C."/>
            <person name="Ermolaeva M.D."/>
            <person name="Allen J.E."/>
            <person name="Selengut J.D."/>
            <person name="Koo H.L."/>
            <person name="Peterson J.D."/>
            <person name="Pop M."/>
            <person name="Kosack D.S."/>
            <person name="Shumway M.F."/>
            <person name="Bidwell S.L."/>
            <person name="Shallom S.J."/>
            <person name="van Aken S.E."/>
            <person name="Riedmuller S.B."/>
            <person name="Feldblyum T.V."/>
            <person name="Cho J.K."/>
            <person name="Quackenbush J."/>
            <person name="Sedegah M."/>
            <person name="Shoaibi A."/>
            <person name="Cummings L.M."/>
            <person name="Florens L."/>
            <person name="Yates J.R."/>
            <person name="Raine J.D."/>
            <person name="Sinden R.E."/>
            <person name="Harris M.A."/>
            <person name="Cunningham D.A."/>
            <person name="Preiser P.R."/>
            <person name="Bergman L.W."/>
            <person name="Vaidya A.B."/>
            <person name="van Lin L.H."/>
            <person name="Janse C.J."/>
            <person name="Waters A.P."/>
            <person name="Smith H.O."/>
            <person name="White O.R."/>
            <person name="Salzberg S.L."/>
            <person name="Venter J.C."/>
            <person name="Fraser C.M."/>
            <person name="Hoffman S.L."/>
            <person name="Gardner M.J."/>
            <person name="Carucci D.J."/>
        </authorList>
    </citation>
    <scope>NUCLEOTIDE SEQUENCE [LARGE SCALE GENOMIC DNA]</scope>
    <source>
        <strain evidence="1 2">17XNL</strain>
    </source>
</reference>
<name>Q7RSI2_PLAYO</name>
<dbReference type="PaxDb" id="73239-Q7RSI2"/>
<proteinExistence type="predicted"/>
<organism evidence="1 2">
    <name type="scientific">Plasmodium yoelii yoelii</name>
    <dbReference type="NCBI Taxonomy" id="73239"/>
    <lineage>
        <taxon>Eukaryota</taxon>
        <taxon>Sar</taxon>
        <taxon>Alveolata</taxon>
        <taxon>Apicomplexa</taxon>
        <taxon>Aconoidasida</taxon>
        <taxon>Haemosporida</taxon>
        <taxon>Plasmodiidae</taxon>
        <taxon>Plasmodium</taxon>
        <taxon>Plasmodium (Vinckeia)</taxon>
    </lineage>
</organism>
<comment type="caution">
    <text evidence="1">The sequence shown here is derived from an EMBL/GenBank/DDBJ whole genome shotgun (WGS) entry which is preliminary data.</text>
</comment>
<keyword evidence="2" id="KW-1185">Reference proteome</keyword>
<sequence length="20" mass="2624">MFPKFNIFRYLFMDTILYTY</sequence>
<dbReference type="InParanoid" id="Q7RSI2"/>
<gene>
    <name evidence="1" type="ORF">PY00375</name>
</gene>
<dbReference type="EMBL" id="AABL01000104">
    <property type="protein sequence ID" value="EAA15337.1"/>
    <property type="molecule type" value="Genomic_DNA"/>
</dbReference>